<evidence type="ECO:0000256" key="4">
    <source>
        <dbReference type="ARBA" id="ARBA00021364"/>
    </source>
</evidence>
<dbReference type="STRING" id="246194.CHY_0704"/>
<dbReference type="Pfam" id="PF03951">
    <property type="entry name" value="Gln-synt_N"/>
    <property type="match status" value="1"/>
</dbReference>
<dbReference type="InParanoid" id="Q3AE76"/>
<keyword evidence="6 18" id="KW-0436">Ligase</keyword>
<dbReference type="GO" id="GO:0005524">
    <property type="term" value="F:ATP binding"/>
    <property type="evidence" value="ECO:0007669"/>
    <property type="project" value="UniProtKB-KW"/>
</dbReference>
<protein>
    <recommendedName>
        <fullName evidence="4 18">Glutamine synthetase</fullName>
        <ecNumber evidence="3 18">6.3.1.2</ecNumber>
    </recommendedName>
</protein>
<dbReference type="eggNOG" id="COG0174">
    <property type="taxonomic scope" value="Bacteria"/>
</dbReference>
<feature type="domain" description="GS catalytic" evidence="20">
    <location>
        <begin position="107"/>
        <end position="442"/>
    </location>
</feature>
<evidence type="ECO:0000256" key="3">
    <source>
        <dbReference type="ARBA" id="ARBA00012937"/>
    </source>
</evidence>
<dbReference type="FunCoup" id="Q3AE76">
    <property type="interactions" value="385"/>
</dbReference>
<dbReference type="NCBIfam" id="TIGR00653">
    <property type="entry name" value="GlnA"/>
    <property type="match status" value="1"/>
</dbReference>
<dbReference type="InterPro" id="IPR008146">
    <property type="entry name" value="Gln_synth_cat_dom"/>
</dbReference>
<evidence type="ECO:0000256" key="6">
    <source>
        <dbReference type="ARBA" id="ARBA00022598"/>
    </source>
</evidence>
<feature type="binding site" evidence="12">
    <location>
        <begin position="238"/>
        <end position="239"/>
    </location>
    <ligand>
        <name>L-glutamate</name>
        <dbReference type="ChEBI" id="CHEBI:29985"/>
    </ligand>
</feature>
<evidence type="ECO:0000256" key="10">
    <source>
        <dbReference type="ARBA" id="ARBA00022842"/>
    </source>
</evidence>
<evidence type="ECO:0000259" key="19">
    <source>
        <dbReference type="PROSITE" id="PS51986"/>
    </source>
</evidence>
<evidence type="ECO:0000256" key="7">
    <source>
        <dbReference type="ARBA" id="ARBA00022723"/>
    </source>
</evidence>
<name>Q3AE76_CARHZ</name>
<dbReference type="InterPro" id="IPR036651">
    <property type="entry name" value="Gln_synt_N_sf"/>
</dbReference>
<evidence type="ECO:0000256" key="18">
    <source>
        <dbReference type="RuleBase" id="RU004356"/>
    </source>
</evidence>
<accession>Q3AE76</accession>
<feature type="binding site" evidence="12">
    <location>
        <position position="314"/>
    </location>
    <ligand>
        <name>L-glutamate</name>
        <dbReference type="ChEBI" id="CHEBI:29985"/>
    </ligand>
</feature>
<feature type="binding site" evidence="12">
    <location>
        <position position="333"/>
    </location>
    <ligand>
        <name>L-glutamate</name>
        <dbReference type="ChEBI" id="CHEBI:29985"/>
    </ligand>
</feature>
<keyword evidence="7 14" id="KW-0479">Metal-binding</keyword>
<evidence type="ECO:0000256" key="14">
    <source>
        <dbReference type="PIRSR" id="PIRSR604809-3"/>
    </source>
</evidence>
<evidence type="ECO:0000256" key="8">
    <source>
        <dbReference type="ARBA" id="ARBA00022741"/>
    </source>
</evidence>
<dbReference type="EC" id="6.3.1.2" evidence="3 18"/>
<organism evidence="21 22">
    <name type="scientific">Carboxydothermus hydrogenoformans (strain ATCC BAA-161 / DSM 6008 / Z-2901)</name>
    <dbReference type="NCBI Taxonomy" id="246194"/>
    <lineage>
        <taxon>Bacteria</taxon>
        <taxon>Bacillati</taxon>
        <taxon>Bacillota</taxon>
        <taxon>Clostridia</taxon>
        <taxon>Thermoanaerobacterales</taxon>
        <taxon>Thermoanaerobacteraceae</taxon>
        <taxon>Carboxydothermus</taxon>
    </lineage>
</organism>
<dbReference type="InterPro" id="IPR008147">
    <property type="entry name" value="Gln_synt_N"/>
</dbReference>
<feature type="binding site" evidence="13">
    <location>
        <position position="182"/>
    </location>
    <ligand>
        <name>ATP</name>
        <dbReference type="ChEBI" id="CHEBI:30616"/>
    </ligand>
</feature>
<evidence type="ECO:0000256" key="2">
    <source>
        <dbReference type="ARBA" id="ARBA00009897"/>
    </source>
</evidence>
<evidence type="ECO:0000256" key="12">
    <source>
        <dbReference type="PIRSR" id="PIRSR604809-1"/>
    </source>
</evidence>
<reference evidence="21 22" key="1">
    <citation type="journal article" date="2005" name="PLoS Genet.">
        <title>Life in hot carbon monoxide: the complete genome sequence of Carboxydothermus hydrogenoformans Z-2901.</title>
        <authorList>
            <person name="Wu M."/>
            <person name="Ren Q."/>
            <person name="Durkin A.S."/>
            <person name="Daugherty S.C."/>
            <person name="Brinkac L.M."/>
            <person name="Dodson R.J."/>
            <person name="Madupu R."/>
            <person name="Sullivan S.A."/>
            <person name="Kolonay J.F."/>
            <person name="Haft D.H."/>
            <person name="Nelson W.C."/>
            <person name="Tallon L.J."/>
            <person name="Jones K.M."/>
            <person name="Ulrich L.E."/>
            <person name="Gonzalez J.M."/>
            <person name="Zhulin I.B."/>
            <person name="Robb F.T."/>
            <person name="Eisen J.A."/>
        </authorList>
    </citation>
    <scope>NUCLEOTIDE SEQUENCE [LARGE SCALE GENOMIC DNA]</scope>
    <source>
        <strain evidence="22">ATCC BAA-161 / DSM 6008 / Z-2901</strain>
    </source>
</reference>
<evidence type="ECO:0000256" key="15">
    <source>
        <dbReference type="PIRSR" id="PIRSR604809-50"/>
    </source>
</evidence>
<comment type="similarity">
    <text evidence="2 16 17">Belongs to the glutamine synthetase family.</text>
</comment>
<dbReference type="PROSITE" id="PS00181">
    <property type="entry name" value="GLNA_ATP"/>
    <property type="match status" value="1"/>
</dbReference>
<proteinExistence type="inferred from homology"/>
<dbReference type="AlphaFoldDB" id="Q3AE76"/>
<comment type="cofactor">
    <cofactor evidence="14">
        <name>Mg(2+)</name>
        <dbReference type="ChEBI" id="CHEBI:18420"/>
    </cofactor>
    <text evidence="14">Binds 2 Mg(2+) ions per subunit.</text>
</comment>
<evidence type="ECO:0000256" key="5">
    <source>
        <dbReference type="ARBA" id="ARBA00022490"/>
    </source>
</evidence>
<evidence type="ECO:0000256" key="17">
    <source>
        <dbReference type="RuleBase" id="RU000384"/>
    </source>
</evidence>
<comment type="catalytic activity">
    <reaction evidence="11 18">
        <text>L-glutamate + NH4(+) + ATP = L-glutamine + ADP + phosphate + H(+)</text>
        <dbReference type="Rhea" id="RHEA:16169"/>
        <dbReference type="ChEBI" id="CHEBI:15378"/>
        <dbReference type="ChEBI" id="CHEBI:28938"/>
        <dbReference type="ChEBI" id="CHEBI:29985"/>
        <dbReference type="ChEBI" id="CHEBI:30616"/>
        <dbReference type="ChEBI" id="CHEBI:43474"/>
        <dbReference type="ChEBI" id="CHEBI:58359"/>
        <dbReference type="ChEBI" id="CHEBI:456216"/>
        <dbReference type="EC" id="6.3.1.2"/>
    </reaction>
</comment>
<feature type="binding site" evidence="14">
    <location>
        <position position="187"/>
    </location>
    <ligand>
        <name>Mg(2+)</name>
        <dbReference type="ChEBI" id="CHEBI:18420"/>
        <label>1</label>
    </ligand>
</feature>
<dbReference type="SMART" id="SM01230">
    <property type="entry name" value="Gln-synt_C"/>
    <property type="match status" value="1"/>
</dbReference>
<dbReference type="SUPFAM" id="SSF54368">
    <property type="entry name" value="Glutamine synthetase, N-terminal domain"/>
    <property type="match status" value="1"/>
</dbReference>
<dbReference type="PANTHER" id="PTHR43785">
    <property type="entry name" value="GAMMA-GLUTAMYLPUTRESCINE SYNTHETASE"/>
    <property type="match status" value="1"/>
</dbReference>
<keyword evidence="10 14" id="KW-0460">Magnesium</keyword>
<dbReference type="HOGENOM" id="CLU_017290_1_3_9"/>
<comment type="subcellular location">
    <subcellularLocation>
        <location evidence="1">Cytoplasm</location>
    </subcellularLocation>
</comment>
<keyword evidence="15" id="KW-0597">Phosphoprotein</keyword>
<dbReference type="Gene3D" id="3.30.590.10">
    <property type="entry name" value="Glutamine synthetase/guanido kinase, catalytic domain"/>
    <property type="match status" value="1"/>
</dbReference>
<evidence type="ECO:0000313" key="21">
    <source>
        <dbReference type="EMBL" id="ABB14000.1"/>
    </source>
</evidence>
<dbReference type="InterPro" id="IPR004809">
    <property type="entry name" value="Gln_synth_I"/>
</dbReference>
<evidence type="ECO:0000256" key="1">
    <source>
        <dbReference type="ARBA" id="ARBA00004496"/>
    </source>
</evidence>
<feature type="binding site" evidence="14">
    <location>
        <position position="331"/>
    </location>
    <ligand>
        <name>Mg(2+)</name>
        <dbReference type="ChEBI" id="CHEBI:18420"/>
        <label>1</label>
    </ligand>
</feature>
<evidence type="ECO:0000259" key="20">
    <source>
        <dbReference type="PROSITE" id="PS51987"/>
    </source>
</evidence>
<dbReference type="PANTHER" id="PTHR43785:SF12">
    <property type="entry name" value="TYPE-1 GLUTAMINE SYNTHETASE 2"/>
    <property type="match status" value="1"/>
</dbReference>
<dbReference type="Gene3D" id="3.10.20.70">
    <property type="entry name" value="Glutamine synthetase, N-terminal domain"/>
    <property type="match status" value="1"/>
</dbReference>
<feature type="binding site" evidence="14">
    <location>
        <position position="194"/>
    </location>
    <ligand>
        <name>Mg(2+)</name>
        <dbReference type="ChEBI" id="CHEBI:18420"/>
        <label>1</label>
    </ligand>
</feature>
<dbReference type="PROSITE" id="PS51986">
    <property type="entry name" value="GS_BETA_GRASP"/>
    <property type="match status" value="1"/>
</dbReference>
<dbReference type="FunFam" id="3.30.590.10:FF:000003">
    <property type="entry name" value="Glutamine synthetase 2"/>
    <property type="match status" value="1"/>
</dbReference>
<keyword evidence="22" id="KW-1185">Reference proteome</keyword>
<keyword evidence="5" id="KW-0963">Cytoplasm</keyword>
<gene>
    <name evidence="21" type="primary">glnA1</name>
    <name evidence="21" type="ordered locus">CHY_0704</name>
</gene>
<dbReference type="GO" id="GO:0005737">
    <property type="term" value="C:cytoplasm"/>
    <property type="evidence" value="ECO:0007669"/>
    <property type="project" value="UniProtKB-SubCell"/>
</dbReference>
<keyword evidence="8 13" id="KW-0547">Nucleotide-binding</keyword>
<feature type="binding site" evidence="14">
    <location>
        <position position="132"/>
    </location>
    <ligand>
        <name>Mg(2+)</name>
        <dbReference type="ChEBI" id="CHEBI:18420"/>
        <label>1</label>
    </ligand>
</feature>
<dbReference type="InterPro" id="IPR014746">
    <property type="entry name" value="Gln_synth/guanido_kin_cat_dom"/>
</dbReference>
<dbReference type="InterPro" id="IPR027302">
    <property type="entry name" value="Gln_synth_N_conserv_site"/>
</dbReference>
<dbReference type="KEGG" id="chy:CHY_0704"/>
<evidence type="ECO:0000256" key="16">
    <source>
        <dbReference type="PROSITE-ProRule" id="PRU01330"/>
    </source>
</evidence>
<dbReference type="OrthoDB" id="9807095at2"/>
<dbReference type="Pfam" id="PF00120">
    <property type="entry name" value="Gln-synt_C"/>
    <property type="match status" value="1"/>
</dbReference>
<dbReference type="Proteomes" id="UP000002706">
    <property type="component" value="Chromosome"/>
</dbReference>
<dbReference type="GO" id="GO:0046872">
    <property type="term" value="F:metal ion binding"/>
    <property type="evidence" value="ECO:0007669"/>
    <property type="project" value="UniProtKB-KW"/>
</dbReference>
<feature type="domain" description="GS beta-grasp" evidence="19">
    <location>
        <begin position="15"/>
        <end position="100"/>
    </location>
</feature>
<evidence type="ECO:0000256" key="9">
    <source>
        <dbReference type="ARBA" id="ARBA00022840"/>
    </source>
</evidence>
<dbReference type="GO" id="GO:0004356">
    <property type="term" value="F:glutamine synthetase activity"/>
    <property type="evidence" value="ECO:0007669"/>
    <property type="project" value="UniProtKB-EC"/>
</dbReference>
<feature type="binding site" evidence="14">
    <location>
        <position position="243"/>
    </location>
    <ligand>
        <name>Mg(2+)</name>
        <dbReference type="ChEBI" id="CHEBI:18420"/>
        <label>1</label>
    </ligand>
</feature>
<feature type="binding site" evidence="13">
    <location>
        <begin position="197"/>
        <end position="199"/>
    </location>
    <ligand>
        <name>ATP</name>
        <dbReference type="ChEBI" id="CHEBI:30616"/>
    </ligand>
</feature>
<feature type="binding site" evidence="14">
    <location>
        <position position="130"/>
    </location>
    <ligand>
        <name>Mg(2+)</name>
        <dbReference type="ChEBI" id="CHEBI:18420"/>
        <label>1</label>
    </ligand>
</feature>
<evidence type="ECO:0000313" key="22">
    <source>
        <dbReference type="Proteomes" id="UP000002706"/>
    </source>
</evidence>
<dbReference type="EMBL" id="CP000141">
    <property type="protein sequence ID" value="ABB14000.1"/>
    <property type="molecule type" value="Genomic_DNA"/>
</dbReference>
<dbReference type="GO" id="GO:0006542">
    <property type="term" value="P:glutamine biosynthetic process"/>
    <property type="evidence" value="ECO:0007669"/>
    <property type="project" value="InterPro"/>
</dbReference>
<feature type="modified residue" description="O-AMP-tyrosine" evidence="15">
    <location>
        <position position="371"/>
    </location>
</feature>
<feature type="binding site" evidence="13">
    <location>
        <position position="314"/>
    </location>
    <ligand>
        <name>ATP</name>
        <dbReference type="ChEBI" id="CHEBI:30616"/>
    </ligand>
</feature>
<dbReference type="InterPro" id="IPR027303">
    <property type="entry name" value="Gln_synth_gly_rich_site"/>
</dbReference>
<dbReference type="SUPFAM" id="SSF55931">
    <property type="entry name" value="Glutamine synthetase/guanido kinase"/>
    <property type="match status" value="1"/>
</dbReference>
<feature type="binding site" evidence="12">
    <location>
        <position position="296"/>
    </location>
    <ligand>
        <name>L-glutamate</name>
        <dbReference type="ChEBI" id="CHEBI:29985"/>
    </ligand>
</feature>
<evidence type="ECO:0000256" key="11">
    <source>
        <dbReference type="ARBA" id="ARBA00049436"/>
    </source>
</evidence>
<dbReference type="PROSITE" id="PS51987">
    <property type="entry name" value="GS_CATALYTIC"/>
    <property type="match status" value="1"/>
</dbReference>
<dbReference type="RefSeq" id="WP_011343634.1">
    <property type="nucleotide sequence ID" value="NC_007503.1"/>
</dbReference>
<dbReference type="FunFam" id="3.10.20.70:FF:000005">
    <property type="entry name" value="Glutamine synthetase"/>
    <property type="match status" value="1"/>
</dbReference>
<evidence type="ECO:0000256" key="13">
    <source>
        <dbReference type="PIRSR" id="PIRSR604809-2"/>
    </source>
</evidence>
<dbReference type="PROSITE" id="PS00180">
    <property type="entry name" value="GLNA_1"/>
    <property type="match status" value="1"/>
</dbReference>
<feature type="binding site" evidence="12">
    <location>
        <position position="302"/>
    </location>
    <ligand>
        <name>L-glutamate</name>
        <dbReference type="ChEBI" id="CHEBI:29985"/>
    </ligand>
</feature>
<keyword evidence="9 13" id="KW-0067">ATP-binding</keyword>
<sequence>MSYTKNDIMDMVREQNVKFIRLQFTDIFGVLKNVAIPVEQLEKALNNELMFDGSSIEGFVRIEESDMYLRPDPNTFAVFPWRPRNGAVARLICDVYNPDGTPFEGDPRYVLKRALAEAKELGYTMYVGPELEFFLFQVDAEGKPTLVTHDNAGYFDLSPVDLGENARRDMVLALEQMGYEVEASHHEVAPGQHEIDFKYSDALDVADKIVTFKVVVRSIAQRHGLHATFMPKPLFGVNGSGMHTNQSLFKDGQNAFYDPNGELQLSETAYYYIGGIMKHIKAITAIANPVVNSYKRLVPGYEAPVYIAWSARNRSPLIRIPAKRGSSTRIELRSPDPSANPYLALAVMLKAGLDGIKNKIKPPAPVNQNLYEMTAEERKALGVDTLPGSLKEAIDCLLEDKVIQEALGKHVFERFVEAKLKEWDEYRVQVHEWEVKKYLTMY</sequence>